<evidence type="ECO:0000313" key="7">
    <source>
        <dbReference type="EMBL" id="CCF58006.1"/>
    </source>
</evidence>
<dbReference type="GO" id="GO:0005794">
    <property type="term" value="C:Golgi apparatus"/>
    <property type="evidence" value="ECO:0007669"/>
    <property type="project" value="TreeGrafter"/>
</dbReference>
<feature type="region of interest" description="Disordered" evidence="5">
    <location>
        <begin position="1"/>
        <end position="49"/>
    </location>
</feature>
<dbReference type="OrthoDB" id="10003116at2759"/>
<dbReference type="CDD" id="cd22212">
    <property type="entry name" value="NDFIP-like"/>
    <property type="match status" value="1"/>
</dbReference>
<keyword evidence="2 6" id="KW-0812">Transmembrane</keyword>
<keyword evidence="8" id="KW-1185">Reference proteome</keyword>
<dbReference type="RefSeq" id="XP_003957141.1">
    <property type="nucleotide sequence ID" value="XM_003957092.1"/>
</dbReference>
<dbReference type="KEGG" id="kaf:KAFR_0D03580"/>
<evidence type="ECO:0008006" key="9">
    <source>
        <dbReference type="Google" id="ProtNLM"/>
    </source>
</evidence>
<gene>
    <name evidence="7" type="primary">KAFR0D03580</name>
    <name evidence="7" type="ORF">KAFR_0D03580</name>
</gene>
<dbReference type="GO" id="GO:0000329">
    <property type="term" value="C:fungal-type vacuole membrane"/>
    <property type="evidence" value="ECO:0007669"/>
    <property type="project" value="EnsemblFungi"/>
</dbReference>
<reference evidence="7 8" key="1">
    <citation type="journal article" date="2011" name="Proc. Natl. Acad. Sci. U.S.A.">
        <title>Evolutionary erosion of yeast sex chromosomes by mating-type switching accidents.</title>
        <authorList>
            <person name="Gordon J.L."/>
            <person name="Armisen D."/>
            <person name="Proux-Wera E."/>
            <person name="Oheigeartaigh S.S."/>
            <person name="Byrne K.P."/>
            <person name="Wolfe K.H."/>
        </authorList>
    </citation>
    <scope>NUCLEOTIDE SEQUENCE [LARGE SCALE GENOMIC DNA]</scope>
    <source>
        <strain evidence="8">ATCC 22294 / BCRC 22015 / CBS 2517 / CECT 1963 / NBRC 1671 / NRRL Y-8276</strain>
    </source>
</reference>
<evidence type="ECO:0000256" key="3">
    <source>
        <dbReference type="ARBA" id="ARBA00022989"/>
    </source>
</evidence>
<evidence type="ECO:0000256" key="5">
    <source>
        <dbReference type="SAM" id="MobiDB-lite"/>
    </source>
</evidence>
<dbReference type="Pfam" id="PF10176">
    <property type="entry name" value="NEDD4_Bsd2"/>
    <property type="match status" value="1"/>
</dbReference>
<keyword evidence="4 6" id="KW-0472">Membrane</keyword>
<protein>
    <recommendedName>
        <fullName evidence="9">Metal homeostatis protein BSD2</fullName>
    </recommendedName>
</protein>
<feature type="transmembrane region" description="Helical" evidence="6">
    <location>
        <begin position="184"/>
        <end position="202"/>
    </location>
</feature>
<evidence type="ECO:0000256" key="4">
    <source>
        <dbReference type="ARBA" id="ARBA00023136"/>
    </source>
</evidence>
<dbReference type="GO" id="GO:0006511">
    <property type="term" value="P:ubiquitin-dependent protein catabolic process"/>
    <property type="evidence" value="ECO:0007669"/>
    <property type="project" value="EnsemblFungi"/>
</dbReference>
<dbReference type="HOGENOM" id="CLU_041193_2_0_1"/>
<dbReference type="GO" id="GO:0006623">
    <property type="term" value="P:protein targeting to vacuole"/>
    <property type="evidence" value="ECO:0007669"/>
    <property type="project" value="EnsemblFungi"/>
</dbReference>
<organism evidence="7 8">
    <name type="scientific">Kazachstania africana (strain ATCC 22294 / BCRC 22015 / CBS 2517 / CECT 1963 / NBRC 1671 / NRRL Y-8276)</name>
    <name type="common">Yeast</name>
    <name type="synonym">Kluyveromyces africanus</name>
    <dbReference type="NCBI Taxonomy" id="1071382"/>
    <lineage>
        <taxon>Eukaryota</taxon>
        <taxon>Fungi</taxon>
        <taxon>Dikarya</taxon>
        <taxon>Ascomycota</taxon>
        <taxon>Saccharomycotina</taxon>
        <taxon>Saccharomycetes</taxon>
        <taxon>Saccharomycetales</taxon>
        <taxon>Saccharomycetaceae</taxon>
        <taxon>Kazachstania</taxon>
    </lineage>
</organism>
<dbReference type="GO" id="GO:0030001">
    <property type="term" value="P:metal ion transport"/>
    <property type="evidence" value="ECO:0007669"/>
    <property type="project" value="EnsemblFungi"/>
</dbReference>
<feature type="compositionally biased region" description="Basic and acidic residues" evidence="5">
    <location>
        <begin position="26"/>
        <end position="36"/>
    </location>
</feature>
<evidence type="ECO:0000256" key="6">
    <source>
        <dbReference type="SAM" id="Phobius"/>
    </source>
</evidence>
<dbReference type="STRING" id="1071382.H2AUF6"/>
<dbReference type="EMBL" id="HE650824">
    <property type="protein sequence ID" value="CCF58006.1"/>
    <property type="molecule type" value="Genomic_DNA"/>
</dbReference>
<feature type="transmembrane region" description="Helical" evidence="6">
    <location>
        <begin position="151"/>
        <end position="172"/>
    </location>
</feature>
<evidence type="ECO:0000256" key="1">
    <source>
        <dbReference type="ARBA" id="ARBA00004141"/>
    </source>
</evidence>
<feature type="region of interest" description="Disordered" evidence="5">
    <location>
        <begin position="84"/>
        <end position="111"/>
    </location>
</feature>
<dbReference type="eggNOG" id="KOG4812">
    <property type="taxonomic scope" value="Eukaryota"/>
</dbReference>
<dbReference type="Proteomes" id="UP000005220">
    <property type="component" value="Chromosome 4"/>
</dbReference>
<dbReference type="AlphaFoldDB" id="H2AUF6"/>
<sequence length="294" mass="32819">MHSQEAGASSNNQPQSENIELTDNVHGMEEETHDSVEVGSSTTDRLLSPQFRDRAARHIDQIGRKFNILDRVFRRRSHSQGEGFDGVFSNLAAKPDNEEGNTNENNDVPPTYDEAAADMVPSYYGMDLSSSSMYYDEICIEGLPVGNIANLLWNIIVSASFQFVGFLITYILHTSHAAKQGSRFGLGITFLGYAYSMIPNNVTSKVGKHKTLNRVELSDPNSFDDIHLYSNPSTQDEFESNLSHGIDDEKQDLPILAIFISLLGIFISIKSIVDYVKVKKLEAKYMAQEQPQEV</sequence>
<dbReference type="PANTHER" id="PTHR13396">
    <property type="entry name" value="NEDD4 FAMILY INTERACTING PROTEIN 1/2"/>
    <property type="match status" value="1"/>
</dbReference>
<feature type="transmembrane region" description="Helical" evidence="6">
    <location>
        <begin position="255"/>
        <end position="276"/>
    </location>
</feature>
<dbReference type="InParanoid" id="H2AUF6"/>
<evidence type="ECO:0000256" key="2">
    <source>
        <dbReference type="ARBA" id="ARBA00022692"/>
    </source>
</evidence>
<proteinExistence type="predicted"/>
<feature type="compositionally biased region" description="Polar residues" evidence="5">
    <location>
        <begin position="1"/>
        <end position="21"/>
    </location>
</feature>
<dbReference type="InterPro" id="IPR019325">
    <property type="entry name" value="NEDD4/Bsd2"/>
</dbReference>
<comment type="subcellular location">
    <subcellularLocation>
        <location evidence="1">Membrane</location>
        <topology evidence="1">Multi-pass membrane protein</topology>
    </subcellularLocation>
</comment>
<evidence type="ECO:0000313" key="8">
    <source>
        <dbReference type="Proteomes" id="UP000005220"/>
    </source>
</evidence>
<dbReference type="GO" id="GO:0031398">
    <property type="term" value="P:positive regulation of protein ubiquitination"/>
    <property type="evidence" value="ECO:0007669"/>
    <property type="project" value="TreeGrafter"/>
</dbReference>
<dbReference type="GO" id="GO:0005783">
    <property type="term" value="C:endoplasmic reticulum"/>
    <property type="evidence" value="ECO:0007669"/>
    <property type="project" value="EnsemblFungi"/>
</dbReference>
<dbReference type="PANTHER" id="PTHR13396:SF5">
    <property type="entry name" value="NEDD4 FAMILY INTERACTING PROTEIN"/>
    <property type="match status" value="1"/>
</dbReference>
<keyword evidence="3 6" id="KW-1133">Transmembrane helix</keyword>
<dbReference type="GO" id="GO:0048471">
    <property type="term" value="C:perinuclear region of cytoplasm"/>
    <property type="evidence" value="ECO:0007669"/>
    <property type="project" value="TreeGrafter"/>
</dbReference>
<accession>H2AUF6</accession>
<name>H2AUF6_KAZAF</name>
<dbReference type="FunCoup" id="H2AUF6">
    <property type="interactions" value="64"/>
</dbReference>
<dbReference type="GeneID" id="13882251"/>